<dbReference type="GO" id="GO:0034982">
    <property type="term" value="P:mitochondrial protein processing"/>
    <property type="evidence" value="ECO:0007669"/>
    <property type="project" value="TreeGrafter"/>
</dbReference>
<dbReference type="EMBL" id="JAKZEL010000019">
    <property type="protein sequence ID" value="KAI4534186.1"/>
    <property type="molecule type" value="Genomic_DNA"/>
</dbReference>
<comment type="caution">
    <text evidence="8">The sequence shown here is derived from an EMBL/GenBank/DDBJ whole genome shotgun (WGS) entry which is preliminary data.</text>
</comment>
<evidence type="ECO:0000256" key="2">
    <source>
        <dbReference type="ARBA" id="ARBA00022723"/>
    </source>
</evidence>
<comment type="cofactor">
    <cofactor evidence="1">
        <name>Zn(2+)</name>
        <dbReference type="ChEBI" id="CHEBI:29105"/>
    </cofactor>
</comment>
<dbReference type="GO" id="GO:0008237">
    <property type="term" value="F:metallopeptidase activity"/>
    <property type="evidence" value="ECO:0007669"/>
    <property type="project" value="UniProtKB-KW"/>
</dbReference>
<dbReference type="GO" id="GO:0016887">
    <property type="term" value="F:ATP hydrolysis activity"/>
    <property type="evidence" value="ECO:0007669"/>
    <property type="project" value="InterPro"/>
</dbReference>
<evidence type="ECO:0000256" key="4">
    <source>
        <dbReference type="ARBA" id="ARBA00022833"/>
    </source>
</evidence>
<gene>
    <name evidence="8" type="ORF">MG293_015046</name>
</gene>
<evidence type="ECO:0000259" key="7">
    <source>
        <dbReference type="Pfam" id="PF00004"/>
    </source>
</evidence>
<protein>
    <recommendedName>
        <fullName evidence="7">ATPase AAA-type core domain-containing protein</fullName>
    </recommendedName>
</protein>
<reference evidence="8" key="1">
    <citation type="submission" date="2022-03" db="EMBL/GenBank/DDBJ databases">
        <title>Genomic analyses of argali, domestic sheep and their hybrids provide insights into chromosomal evolution, heterosis and genetic basis of agronomic traits.</title>
        <authorList>
            <person name="Li M."/>
        </authorList>
    </citation>
    <scope>NUCLEOTIDE SEQUENCE</scope>
    <source>
        <strain evidence="8">CAU-MHL-2022a</strain>
        <tissue evidence="8">Skin</tissue>
    </source>
</reference>
<name>A0AAD4TVM5_OVIAM</name>
<evidence type="ECO:0000256" key="5">
    <source>
        <dbReference type="ARBA" id="ARBA00022840"/>
    </source>
</evidence>
<dbReference type="Pfam" id="PF00004">
    <property type="entry name" value="AAA"/>
    <property type="match status" value="1"/>
</dbReference>
<proteinExistence type="predicted"/>
<dbReference type="InterPro" id="IPR050928">
    <property type="entry name" value="ATP-dep_Zn_Metalloprotease"/>
</dbReference>
<dbReference type="GO" id="GO:0005524">
    <property type="term" value="F:ATP binding"/>
    <property type="evidence" value="ECO:0007669"/>
    <property type="project" value="UniProtKB-KW"/>
</dbReference>
<organism evidence="8 9">
    <name type="scientific">Ovis ammon polii</name>
    <dbReference type="NCBI Taxonomy" id="230172"/>
    <lineage>
        <taxon>Eukaryota</taxon>
        <taxon>Metazoa</taxon>
        <taxon>Chordata</taxon>
        <taxon>Craniata</taxon>
        <taxon>Vertebrata</taxon>
        <taxon>Euteleostomi</taxon>
        <taxon>Mammalia</taxon>
        <taxon>Eutheria</taxon>
        <taxon>Laurasiatheria</taxon>
        <taxon>Artiodactyla</taxon>
        <taxon>Ruminantia</taxon>
        <taxon>Pecora</taxon>
        <taxon>Bovidae</taxon>
        <taxon>Caprinae</taxon>
        <taxon>Ovis</taxon>
    </lineage>
</organism>
<dbReference type="Gene3D" id="3.40.50.300">
    <property type="entry name" value="P-loop containing nucleotide triphosphate hydrolases"/>
    <property type="match status" value="1"/>
</dbReference>
<dbReference type="PANTHER" id="PTHR43655">
    <property type="entry name" value="ATP-DEPENDENT PROTEASE"/>
    <property type="match status" value="1"/>
</dbReference>
<dbReference type="Gene3D" id="1.10.8.60">
    <property type="match status" value="1"/>
</dbReference>
<feature type="domain" description="ATPase AAA-type core" evidence="7">
    <location>
        <begin position="6"/>
        <end position="57"/>
    </location>
</feature>
<keyword evidence="6" id="KW-0645">Protease</keyword>
<dbReference type="Proteomes" id="UP001214576">
    <property type="component" value="Unassembled WGS sequence"/>
</dbReference>
<dbReference type="GO" id="GO:0005745">
    <property type="term" value="C:m-AAA complex"/>
    <property type="evidence" value="ECO:0007669"/>
    <property type="project" value="TreeGrafter"/>
</dbReference>
<dbReference type="PANTHER" id="PTHR43655:SF7">
    <property type="entry name" value="AFG3-LIKE PROTEIN 1"/>
    <property type="match status" value="1"/>
</dbReference>
<keyword evidence="5" id="KW-0067">ATP-binding</keyword>
<dbReference type="InterPro" id="IPR003959">
    <property type="entry name" value="ATPase_AAA_core"/>
</dbReference>
<accession>A0AAD4TVM5</accession>
<keyword evidence="6" id="KW-0378">Hydrolase</keyword>
<keyword evidence="4" id="KW-0862">Zinc</keyword>
<sequence length="105" mass="11930">MQLARSQSEQNTLNQMLVEMHGFNSTTNVVVLAGTNRPDVLDPALMQPGHFDRQIYTGPPDIKGRSSILRVHLRPLKLNKSLSKDALKVSELVKWLDIYYNNELL</sequence>
<evidence type="ECO:0000256" key="6">
    <source>
        <dbReference type="ARBA" id="ARBA00023049"/>
    </source>
</evidence>
<evidence type="ECO:0000256" key="3">
    <source>
        <dbReference type="ARBA" id="ARBA00022741"/>
    </source>
</evidence>
<keyword evidence="6" id="KW-0482">Metalloprotease</keyword>
<keyword evidence="2" id="KW-0479">Metal-binding</keyword>
<keyword evidence="3" id="KW-0547">Nucleotide-binding</keyword>
<dbReference type="InterPro" id="IPR027417">
    <property type="entry name" value="P-loop_NTPase"/>
</dbReference>
<evidence type="ECO:0000256" key="1">
    <source>
        <dbReference type="ARBA" id="ARBA00001947"/>
    </source>
</evidence>
<dbReference type="SUPFAM" id="SSF52540">
    <property type="entry name" value="P-loop containing nucleoside triphosphate hydrolases"/>
    <property type="match status" value="1"/>
</dbReference>
<dbReference type="AlphaFoldDB" id="A0AAD4TVM5"/>
<dbReference type="GO" id="GO:0046872">
    <property type="term" value="F:metal ion binding"/>
    <property type="evidence" value="ECO:0007669"/>
    <property type="project" value="UniProtKB-KW"/>
</dbReference>
<keyword evidence="9" id="KW-1185">Reference proteome</keyword>
<evidence type="ECO:0000313" key="9">
    <source>
        <dbReference type="Proteomes" id="UP001214576"/>
    </source>
</evidence>
<evidence type="ECO:0000313" key="8">
    <source>
        <dbReference type="EMBL" id="KAI4534186.1"/>
    </source>
</evidence>